<dbReference type="EMBL" id="BPRA01000014">
    <property type="protein sequence ID" value="GJE56485.1"/>
    <property type="molecule type" value="Genomic_DNA"/>
</dbReference>
<dbReference type="NCBIfam" id="TIGR02607">
    <property type="entry name" value="antidote_HigA"/>
    <property type="match status" value="1"/>
</dbReference>
<evidence type="ECO:0000313" key="3">
    <source>
        <dbReference type="EMBL" id="GJE56485.1"/>
    </source>
</evidence>
<dbReference type="SUPFAM" id="SSF47413">
    <property type="entry name" value="lambda repressor-like DNA-binding domains"/>
    <property type="match status" value="1"/>
</dbReference>
<organism evidence="3 4">
    <name type="scientific">Methylobacterium thuringiense</name>
    <dbReference type="NCBI Taxonomy" id="1003091"/>
    <lineage>
        <taxon>Bacteria</taxon>
        <taxon>Pseudomonadati</taxon>
        <taxon>Pseudomonadota</taxon>
        <taxon>Alphaproteobacteria</taxon>
        <taxon>Hyphomicrobiales</taxon>
        <taxon>Methylobacteriaceae</taxon>
        <taxon>Methylobacterium</taxon>
    </lineage>
</organism>
<dbReference type="RefSeq" id="WP_306424641.1">
    <property type="nucleotide sequence ID" value="NZ_BPRA01000014.1"/>
</dbReference>
<dbReference type="PANTHER" id="PTHR36924:SF1">
    <property type="entry name" value="ANTITOXIN HIGA-1"/>
    <property type="match status" value="1"/>
</dbReference>
<name>A0ABQ4TM79_9HYPH</name>
<keyword evidence="1" id="KW-0238">DNA-binding</keyword>
<dbReference type="Gene3D" id="1.10.260.40">
    <property type="entry name" value="lambda repressor-like DNA-binding domains"/>
    <property type="match status" value="1"/>
</dbReference>
<evidence type="ECO:0000313" key="4">
    <source>
        <dbReference type="Proteomes" id="UP001055101"/>
    </source>
</evidence>
<reference evidence="3" key="2">
    <citation type="submission" date="2021-08" db="EMBL/GenBank/DDBJ databases">
        <authorList>
            <person name="Tani A."/>
            <person name="Ola A."/>
            <person name="Ogura Y."/>
            <person name="Katsura K."/>
            <person name="Hayashi T."/>
        </authorList>
    </citation>
    <scope>NUCLEOTIDE SEQUENCE</scope>
    <source>
        <strain evidence="3">DSM 23674</strain>
    </source>
</reference>
<accession>A0ABQ4TM79</accession>
<dbReference type="PANTHER" id="PTHR36924">
    <property type="entry name" value="ANTITOXIN HIGA-1"/>
    <property type="match status" value="1"/>
</dbReference>
<evidence type="ECO:0008006" key="5">
    <source>
        <dbReference type="Google" id="ProtNLM"/>
    </source>
</evidence>
<keyword evidence="4" id="KW-1185">Reference proteome</keyword>
<dbReference type="InterPro" id="IPR013430">
    <property type="entry name" value="Toxin_antidote_HigA"/>
</dbReference>
<feature type="compositionally biased region" description="Polar residues" evidence="2">
    <location>
        <begin position="51"/>
        <end position="63"/>
    </location>
</feature>
<evidence type="ECO:0000256" key="2">
    <source>
        <dbReference type="SAM" id="MobiDB-lite"/>
    </source>
</evidence>
<proteinExistence type="predicted"/>
<dbReference type="InterPro" id="IPR010982">
    <property type="entry name" value="Lambda_DNA-bd_dom_sf"/>
</dbReference>
<evidence type="ECO:0000256" key="1">
    <source>
        <dbReference type="ARBA" id="ARBA00023125"/>
    </source>
</evidence>
<dbReference type="Proteomes" id="UP001055101">
    <property type="component" value="Unassembled WGS sequence"/>
</dbReference>
<comment type="caution">
    <text evidence="3">The sequence shown here is derived from an EMBL/GenBank/DDBJ whole genome shotgun (WGS) entry which is preliminary data.</text>
</comment>
<gene>
    <name evidence="3" type="ORF">EKPJFOCH_2991</name>
</gene>
<protein>
    <recommendedName>
        <fullName evidence="5">Addiction module antidote protein, HigA family</fullName>
    </recommendedName>
</protein>
<feature type="region of interest" description="Disordered" evidence="2">
    <location>
        <begin position="44"/>
        <end position="63"/>
    </location>
</feature>
<sequence>MSRVRTHPGDVSKVDYLKPLGLSANALATAIAVPANRISELVRGRRGMTADTASTSGRRPSSG</sequence>
<reference evidence="3" key="1">
    <citation type="journal article" date="2021" name="Front. Microbiol.">
        <title>Comprehensive Comparative Genomics and Phenotyping of Methylobacterium Species.</title>
        <authorList>
            <person name="Alessa O."/>
            <person name="Ogura Y."/>
            <person name="Fujitani Y."/>
            <person name="Takami H."/>
            <person name="Hayashi T."/>
            <person name="Sahin N."/>
            <person name="Tani A."/>
        </authorList>
    </citation>
    <scope>NUCLEOTIDE SEQUENCE</scope>
    <source>
        <strain evidence="3">DSM 23674</strain>
    </source>
</reference>